<dbReference type="RefSeq" id="WP_184798986.1">
    <property type="nucleotide sequence ID" value="NZ_JACIIZ010000003.1"/>
</dbReference>
<evidence type="ECO:0008006" key="4">
    <source>
        <dbReference type="Google" id="ProtNLM"/>
    </source>
</evidence>
<evidence type="ECO:0000256" key="1">
    <source>
        <dbReference type="SAM" id="SignalP"/>
    </source>
</evidence>
<dbReference type="EMBL" id="JACIIZ010000003">
    <property type="protein sequence ID" value="MBB6250945.1"/>
    <property type="molecule type" value="Genomic_DNA"/>
</dbReference>
<dbReference type="AlphaFoldDB" id="A0A7X0AXK3"/>
<feature type="signal peptide" evidence="1">
    <location>
        <begin position="1"/>
        <end position="22"/>
    </location>
</feature>
<name>A0A7X0AXK3_9PROT</name>
<keyword evidence="3" id="KW-1185">Reference proteome</keyword>
<organism evidence="2 3">
    <name type="scientific">Nitrospirillum iridis</name>
    <dbReference type="NCBI Taxonomy" id="765888"/>
    <lineage>
        <taxon>Bacteria</taxon>
        <taxon>Pseudomonadati</taxon>
        <taxon>Pseudomonadota</taxon>
        <taxon>Alphaproteobacteria</taxon>
        <taxon>Rhodospirillales</taxon>
        <taxon>Azospirillaceae</taxon>
        <taxon>Nitrospirillum</taxon>
    </lineage>
</organism>
<protein>
    <recommendedName>
        <fullName evidence="4">DUF2268 domain-containing protein</fullName>
    </recommendedName>
</protein>
<dbReference type="InterPro" id="IPR043754">
    <property type="entry name" value="DUF5700"/>
</dbReference>
<comment type="caution">
    <text evidence="2">The sequence shown here is derived from an EMBL/GenBank/DDBJ whole genome shotgun (WGS) entry which is preliminary data.</text>
</comment>
<gene>
    <name evidence="2" type="ORF">FHS74_001490</name>
</gene>
<sequence>MGRLLLATIVVAPLLLAGTPRAEPVVSLALDTSEADQALRILDKQAAHQPVTAEDWNRLFATTPYRWLKAREAAMGHPLADEDFQRFLLSPEAASQRAEWASTLAAMKQADMTRLGIGVLAWLPPGASIRARVFAEIKPQRNSFVWKQPAAAGEMESGEPAIFLAVAHQSRDQFENTVAHECHHIGLESLEARQDEAQASLPANVKLAMRWLSAFGEGEAMLAAAGTDRHPHWEDDALVRARWDGDMQQFAPDLAIVQQLLLDILDGKLATDEDIMKRARPLWGDAQGAWYTVGYQMAVLVEKRFGRAAFNDGLLDPRKLLALYNQVAGEANAHGAKLATWSPELLKRLEAG</sequence>
<reference evidence="2 3" key="1">
    <citation type="submission" date="2020-08" db="EMBL/GenBank/DDBJ databases">
        <title>Genomic Encyclopedia of Type Strains, Phase IV (KMG-IV): sequencing the most valuable type-strain genomes for metagenomic binning, comparative biology and taxonomic classification.</title>
        <authorList>
            <person name="Goeker M."/>
        </authorList>
    </citation>
    <scope>NUCLEOTIDE SEQUENCE [LARGE SCALE GENOMIC DNA]</scope>
    <source>
        <strain evidence="2 3">DSM 22198</strain>
    </source>
</reference>
<keyword evidence="1" id="KW-0732">Signal</keyword>
<evidence type="ECO:0000313" key="2">
    <source>
        <dbReference type="EMBL" id="MBB6250945.1"/>
    </source>
</evidence>
<evidence type="ECO:0000313" key="3">
    <source>
        <dbReference type="Proteomes" id="UP000539175"/>
    </source>
</evidence>
<proteinExistence type="predicted"/>
<dbReference type="Pfam" id="PF18958">
    <property type="entry name" value="DUF5700"/>
    <property type="match status" value="1"/>
</dbReference>
<accession>A0A7X0AXK3</accession>
<dbReference type="Proteomes" id="UP000539175">
    <property type="component" value="Unassembled WGS sequence"/>
</dbReference>
<feature type="chain" id="PRO_5030827282" description="DUF2268 domain-containing protein" evidence="1">
    <location>
        <begin position="23"/>
        <end position="352"/>
    </location>
</feature>